<dbReference type="CDD" id="cd12105">
    <property type="entry name" value="HmuY"/>
    <property type="match status" value="1"/>
</dbReference>
<accession>A0ABS6A713</accession>
<dbReference type="RefSeq" id="WP_216007643.1">
    <property type="nucleotide sequence ID" value="NZ_JAHKPV010000007.1"/>
</dbReference>
<organism evidence="2 3">
    <name type="scientific">Marinobacter salexigens</name>
    <dbReference type="NCBI Taxonomy" id="1925763"/>
    <lineage>
        <taxon>Bacteria</taxon>
        <taxon>Pseudomonadati</taxon>
        <taxon>Pseudomonadota</taxon>
        <taxon>Gammaproteobacteria</taxon>
        <taxon>Pseudomonadales</taxon>
        <taxon>Marinobacteraceae</taxon>
        <taxon>Marinobacter</taxon>
    </lineage>
</organism>
<reference evidence="2 3" key="1">
    <citation type="submission" date="2021-05" db="EMBL/GenBank/DDBJ databases">
        <title>Draft genomes of bacteria isolated from model marine particles.</title>
        <authorList>
            <person name="Datta M.S."/>
            <person name="Schwartzman J.A."/>
            <person name="Enke T.N."/>
            <person name="Saavedra J."/>
            <person name="Cermak N."/>
            <person name="Cordero O.X."/>
        </authorList>
    </citation>
    <scope>NUCLEOTIDE SEQUENCE [LARGE SCALE GENOMIC DNA]</scope>
    <source>
        <strain evidence="2 3">D2M19</strain>
    </source>
</reference>
<name>A0ABS6A713_9GAMM</name>
<proteinExistence type="predicted"/>
<evidence type="ECO:0000313" key="3">
    <source>
        <dbReference type="Proteomes" id="UP000753376"/>
    </source>
</evidence>
<feature type="chain" id="PRO_5046976921" evidence="1">
    <location>
        <begin position="22"/>
        <end position="387"/>
    </location>
</feature>
<sequence length="387" mass="41508">MQKQYLKVLVPVLGLMVTACGGGSDNNIAGNGEDGGQTDREFSQKIIDAKAGTSYLNLDTGETVAIDGDWHLALNRTNIQLNSGASGDGNVVGALGDAQASFYTDSGEADANQFLNASPDGELDHLKDTYTAPETWVPDGVVYALGDDWSEYGAGGVIAEAPNVGYLVRSNTGDSYARMRILDFNFPTREIDENNQPEGIKGFTIEFQVQAAGTTQLSDTTLTFSRSRPENYDGGDSCFDFDSNSIVDCATSDAWDVQIGYSGREWYVKTNSGPSGSGNGGALGPIPWSELSAYPSATIDSSGESLARAYSEDATGGLFSENSWYEYNLQGAHKLWPNFRVYLIDSNSSDPSAPVYAMQVINYYGADGVSGQPEIRWKEVTLESEAN</sequence>
<comment type="caution">
    <text evidence="2">The sequence shown here is derived from an EMBL/GenBank/DDBJ whole genome shotgun (WGS) entry which is preliminary data.</text>
</comment>
<gene>
    <name evidence="2" type="ORF">KO508_06960</name>
</gene>
<dbReference type="PROSITE" id="PS51257">
    <property type="entry name" value="PROKAR_LIPOPROTEIN"/>
    <property type="match status" value="1"/>
</dbReference>
<keyword evidence="3" id="KW-1185">Reference proteome</keyword>
<dbReference type="Proteomes" id="UP000753376">
    <property type="component" value="Unassembled WGS sequence"/>
</dbReference>
<protein>
    <submittedName>
        <fullName evidence="2">HmuY family protein</fullName>
    </submittedName>
</protein>
<keyword evidence="1" id="KW-0732">Signal</keyword>
<dbReference type="InterPro" id="IPR025921">
    <property type="entry name" value="HmuY"/>
</dbReference>
<dbReference type="EMBL" id="JAHKPV010000007">
    <property type="protein sequence ID" value="MBU2873752.1"/>
    <property type="molecule type" value="Genomic_DNA"/>
</dbReference>
<feature type="signal peptide" evidence="1">
    <location>
        <begin position="1"/>
        <end position="21"/>
    </location>
</feature>
<evidence type="ECO:0000313" key="2">
    <source>
        <dbReference type="EMBL" id="MBU2873752.1"/>
    </source>
</evidence>
<evidence type="ECO:0000256" key="1">
    <source>
        <dbReference type="SAM" id="SignalP"/>
    </source>
</evidence>
<dbReference type="Pfam" id="PF14064">
    <property type="entry name" value="HmuY"/>
    <property type="match status" value="1"/>
</dbReference>